<name>A0A1M3TWF0_ASPLC</name>
<dbReference type="EMBL" id="KV878237">
    <property type="protein sequence ID" value="OJZ91130.1"/>
    <property type="molecule type" value="Genomic_DNA"/>
</dbReference>
<feature type="compositionally biased region" description="Basic and acidic residues" evidence="1">
    <location>
        <begin position="49"/>
        <end position="74"/>
    </location>
</feature>
<reference evidence="3" key="1">
    <citation type="journal article" date="2017" name="Genome Biol.">
        <title>Comparative genomics reveals high biological diversity and specific adaptations in the industrially and medically important fungal genus Aspergillus.</title>
        <authorList>
            <person name="de Vries R.P."/>
            <person name="Riley R."/>
            <person name="Wiebenga A."/>
            <person name="Aguilar-Osorio G."/>
            <person name="Amillis S."/>
            <person name="Uchima C.A."/>
            <person name="Anderluh G."/>
            <person name="Asadollahi M."/>
            <person name="Askin M."/>
            <person name="Barry K."/>
            <person name="Battaglia E."/>
            <person name="Bayram O."/>
            <person name="Benocci T."/>
            <person name="Braus-Stromeyer S.A."/>
            <person name="Caldana C."/>
            <person name="Canovas D."/>
            <person name="Cerqueira G.C."/>
            <person name="Chen F."/>
            <person name="Chen W."/>
            <person name="Choi C."/>
            <person name="Clum A."/>
            <person name="Dos Santos R.A."/>
            <person name="Damasio A.R."/>
            <person name="Diallinas G."/>
            <person name="Emri T."/>
            <person name="Fekete E."/>
            <person name="Flipphi M."/>
            <person name="Freyberg S."/>
            <person name="Gallo A."/>
            <person name="Gournas C."/>
            <person name="Habgood R."/>
            <person name="Hainaut M."/>
            <person name="Harispe M.L."/>
            <person name="Henrissat B."/>
            <person name="Hilden K.S."/>
            <person name="Hope R."/>
            <person name="Hossain A."/>
            <person name="Karabika E."/>
            <person name="Karaffa L."/>
            <person name="Karanyi Z."/>
            <person name="Krasevec N."/>
            <person name="Kuo A."/>
            <person name="Kusch H."/>
            <person name="LaButti K."/>
            <person name="Lagendijk E.L."/>
            <person name="Lapidus A."/>
            <person name="Levasseur A."/>
            <person name="Lindquist E."/>
            <person name="Lipzen A."/>
            <person name="Logrieco A.F."/>
            <person name="MacCabe A."/>
            <person name="Maekelae M.R."/>
            <person name="Malavazi I."/>
            <person name="Melin P."/>
            <person name="Meyer V."/>
            <person name="Mielnichuk N."/>
            <person name="Miskei M."/>
            <person name="Molnar A.P."/>
            <person name="Mule G."/>
            <person name="Ngan C.Y."/>
            <person name="Orejas M."/>
            <person name="Orosz E."/>
            <person name="Ouedraogo J.P."/>
            <person name="Overkamp K.M."/>
            <person name="Park H.-S."/>
            <person name="Perrone G."/>
            <person name="Piumi F."/>
            <person name="Punt P.J."/>
            <person name="Ram A.F."/>
            <person name="Ramon A."/>
            <person name="Rauscher S."/>
            <person name="Record E."/>
            <person name="Riano-Pachon D.M."/>
            <person name="Robert V."/>
            <person name="Roehrig J."/>
            <person name="Ruller R."/>
            <person name="Salamov A."/>
            <person name="Salih N.S."/>
            <person name="Samson R.A."/>
            <person name="Sandor E."/>
            <person name="Sanguinetti M."/>
            <person name="Schuetze T."/>
            <person name="Sepcic K."/>
            <person name="Shelest E."/>
            <person name="Sherlock G."/>
            <person name="Sophianopoulou V."/>
            <person name="Squina F.M."/>
            <person name="Sun H."/>
            <person name="Susca A."/>
            <person name="Todd R.B."/>
            <person name="Tsang A."/>
            <person name="Unkles S.E."/>
            <person name="van de Wiele N."/>
            <person name="van Rossen-Uffink D."/>
            <person name="Oliveira J.V."/>
            <person name="Vesth T.C."/>
            <person name="Visser J."/>
            <person name="Yu J.-H."/>
            <person name="Zhou M."/>
            <person name="Andersen M.R."/>
            <person name="Archer D.B."/>
            <person name="Baker S.E."/>
            <person name="Benoit I."/>
            <person name="Brakhage A.A."/>
            <person name="Braus G.H."/>
            <person name="Fischer R."/>
            <person name="Frisvad J.C."/>
            <person name="Goldman G.H."/>
            <person name="Houbraken J."/>
            <person name="Oakley B."/>
            <person name="Pocsi I."/>
            <person name="Scazzocchio C."/>
            <person name="Seiboth B."/>
            <person name="vanKuyk P.A."/>
            <person name="Wortman J."/>
            <person name="Dyer P.S."/>
            <person name="Grigoriev I.V."/>
        </authorList>
    </citation>
    <scope>NUCLEOTIDE SEQUENCE [LARGE SCALE GENOMIC DNA]</scope>
    <source>
        <strain evidence="3">CBS 106.47</strain>
    </source>
</reference>
<dbReference type="VEuPathDB" id="FungiDB:ASPFODRAFT_41547"/>
<feature type="region of interest" description="Disordered" evidence="1">
    <location>
        <begin position="49"/>
        <end position="93"/>
    </location>
</feature>
<sequence>MTGSSLLLSSLAAEQTRDTSSIVIAIHPNVEDSTSPSIYKEKRETIKRVKKATNTDRQRKKERELQSQLDHRDGTTQFPGQIATPAKNHHDSPTQLRTLPQAQGQVRQAHPMYQLCCLGHGLCPHLSHTTAPRPTCHSSASSVIASAHISSRGHRPDDPAHGPRQ</sequence>
<protein>
    <submittedName>
        <fullName evidence="2">Uncharacterized protein</fullName>
    </submittedName>
</protein>
<dbReference type="Proteomes" id="UP000184063">
    <property type="component" value="Unassembled WGS sequence"/>
</dbReference>
<dbReference type="AlphaFoldDB" id="A0A1M3TWF0"/>
<organism evidence="2 3">
    <name type="scientific">Aspergillus luchuensis (strain CBS 106.47)</name>
    <dbReference type="NCBI Taxonomy" id="1137211"/>
    <lineage>
        <taxon>Eukaryota</taxon>
        <taxon>Fungi</taxon>
        <taxon>Dikarya</taxon>
        <taxon>Ascomycota</taxon>
        <taxon>Pezizomycotina</taxon>
        <taxon>Eurotiomycetes</taxon>
        <taxon>Eurotiomycetidae</taxon>
        <taxon>Eurotiales</taxon>
        <taxon>Aspergillaceae</taxon>
        <taxon>Aspergillus</taxon>
        <taxon>Aspergillus subgen. Circumdati</taxon>
    </lineage>
</organism>
<evidence type="ECO:0000313" key="2">
    <source>
        <dbReference type="EMBL" id="OJZ91130.1"/>
    </source>
</evidence>
<gene>
    <name evidence="2" type="ORF">ASPFODRAFT_41547</name>
</gene>
<evidence type="ECO:0000256" key="1">
    <source>
        <dbReference type="SAM" id="MobiDB-lite"/>
    </source>
</evidence>
<accession>A0A1M3TWF0</accession>
<proteinExistence type="predicted"/>
<evidence type="ECO:0000313" key="3">
    <source>
        <dbReference type="Proteomes" id="UP000184063"/>
    </source>
</evidence>